<dbReference type="AlphaFoldDB" id="D5ACW7"/>
<dbReference type="PANTHER" id="PTHR31672:SF2">
    <property type="entry name" value="F-BOX DOMAIN-CONTAINING PROTEIN"/>
    <property type="match status" value="1"/>
</dbReference>
<evidence type="ECO:0000313" key="1">
    <source>
        <dbReference type="EMBL" id="ADE77386.1"/>
    </source>
</evidence>
<dbReference type="SUPFAM" id="SSF117281">
    <property type="entry name" value="Kelch motif"/>
    <property type="match status" value="1"/>
</dbReference>
<organism evidence="1">
    <name type="scientific">Picea sitchensis</name>
    <name type="common">Sitka spruce</name>
    <name type="synonym">Pinus sitchensis</name>
    <dbReference type="NCBI Taxonomy" id="3332"/>
    <lineage>
        <taxon>Eukaryota</taxon>
        <taxon>Viridiplantae</taxon>
        <taxon>Streptophyta</taxon>
        <taxon>Embryophyta</taxon>
        <taxon>Tracheophyta</taxon>
        <taxon>Spermatophyta</taxon>
        <taxon>Pinopsida</taxon>
        <taxon>Pinidae</taxon>
        <taxon>Conifers I</taxon>
        <taxon>Pinales</taxon>
        <taxon>Pinaceae</taxon>
        <taxon>Picea</taxon>
    </lineage>
</organism>
<dbReference type="InterPro" id="IPR050796">
    <property type="entry name" value="SCF_F-box_component"/>
</dbReference>
<reference evidence="1" key="1">
    <citation type="submission" date="2010-04" db="EMBL/GenBank/DDBJ databases">
        <authorList>
            <person name="Reid K.E."/>
            <person name="Liao N."/>
            <person name="Chan S."/>
            <person name="Docking R."/>
            <person name="Taylor G."/>
            <person name="Moore R."/>
            <person name="Mayo M."/>
            <person name="Munro S."/>
            <person name="King J."/>
            <person name="Yanchuk A."/>
            <person name="Holt R."/>
            <person name="Jones S."/>
            <person name="Marra M."/>
            <person name="Ritland C.E."/>
            <person name="Ritland K."/>
            <person name="Bohlmann J."/>
        </authorList>
    </citation>
    <scope>NUCLEOTIDE SEQUENCE</scope>
    <source>
        <tissue evidence="1">Bud</tissue>
    </source>
</reference>
<accession>D5ACW7</accession>
<sequence>MIKKRLVPIVSTVVKGSDLKVFVAGDDLLSDGHSVKDLSSEVFESSSSRWALSGSIPPETDLELGSVTSNGNLYFLTCTPHGALSFNLQEGVWTKIQAPMPKNLTIPSLVECSGRIFIVGGATKKTLLDSIRIWELCENAMVWKEVAKVKNKLFKELYTDSELYFTAVGHGNRIYLSIYKRPQMLAFDISTRLWFWLPSHPVAGASEGKLLFCYPFNPNLISAID</sequence>
<dbReference type="PANTHER" id="PTHR31672">
    <property type="entry name" value="BNACNNG10540D PROTEIN"/>
    <property type="match status" value="1"/>
</dbReference>
<protein>
    <submittedName>
        <fullName evidence="1">Uncharacterized protein</fullName>
    </submittedName>
</protein>
<proteinExistence type="evidence at transcript level"/>
<dbReference type="InterPro" id="IPR015915">
    <property type="entry name" value="Kelch-typ_b-propeller"/>
</dbReference>
<dbReference type="EMBL" id="BT124111">
    <property type="protein sequence ID" value="ADE77386.1"/>
    <property type="molecule type" value="mRNA"/>
</dbReference>
<dbReference type="Pfam" id="PF07646">
    <property type="entry name" value="Kelch_2"/>
    <property type="match status" value="1"/>
</dbReference>
<dbReference type="Gene3D" id="2.120.10.80">
    <property type="entry name" value="Kelch-type beta propeller"/>
    <property type="match status" value="1"/>
</dbReference>
<name>D5ACW7_PICSI</name>
<dbReference type="InterPro" id="IPR011498">
    <property type="entry name" value="Kelch_2"/>
</dbReference>